<evidence type="ECO:0000256" key="7">
    <source>
        <dbReference type="ARBA" id="ARBA00022859"/>
    </source>
</evidence>
<evidence type="ECO:0000256" key="1">
    <source>
        <dbReference type="ARBA" id="ARBA00004496"/>
    </source>
</evidence>
<organism evidence="10 11">
    <name type="scientific">Pocillopora meandrina</name>
    <dbReference type="NCBI Taxonomy" id="46732"/>
    <lineage>
        <taxon>Eukaryota</taxon>
        <taxon>Metazoa</taxon>
        <taxon>Cnidaria</taxon>
        <taxon>Anthozoa</taxon>
        <taxon>Hexacorallia</taxon>
        <taxon>Scleractinia</taxon>
        <taxon>Astrocoeniina</taxon>
        <taxon>Pocilloporidae</taxon>
        <taxon>Pocillopora</taxon>
    </lineage>
</organism>
<keyword evidence="5" id="KW-0863">Zinc-finger</keyword>
<feature type="compositionally biased region" description="Polar residues" evidence="8">
    <location>
        <begin position="840"/>
        <end position="849"/>
    </location>
</feature>
<dbReference type="GO" id="GO:0031048">
    <property type="term" value="P:regulatory ncRNA-mediated heterochromatin formation"/>
    <property type="evidence" value="ECO:0007669"/>
    <property type="project" value="TreeGrafter"/>
</dbReference>
<dbReference type="Pfam" id="PF13087">
    <property type="entry name" value="AAA_12"/>
    <property type="match status" value="2"/>
</dbReference>
<comment type="caution">
    <text evidence="10">The sequence shown here is derived from an EMBL/GenBank/DDBJ whole genome shotgun (WGS) entry which is preliminary data.</text>
</comment>
<dbReference type="GO" id="GO:0002376">
    <property type="term" value="P:immune system process"/>
    <property type="evidence" value="ECO:0007669"/>
    <property type="project" value="UniProtKB-KW"/>
</dbReference>
<evidence type="ECO:0000313" key="11">
    <source>
        <dbReference type="Proteomes" id="UP001159428"/>
    </source>
</evidence>
<feature type="region of interest" description="Disordered" evidence="8">
    <location>
        <begin position="1894"/>
        <end position="1921"/>
    </location>
</feature>
<dbReference type="EMBL" id="CALNXJ010000051">
    <property type="protein sequence ID" value="CAH3152566.1"/>
    <property type="molecule type" value="Genomic_DNA"/>
</dbReference>
<feature type="region of interest" description="Disordered" evidence="8">
    <location>
        <begin position="2346"/>
        <end position="2373"/>
    </location>
</feature>
<dbReference type="Pfam" id="PF13086">
    <property type="entry name" value="AAA_11"/>
    <property type="match status" value="2"/>
</dbReference>
<comment type="subcellular location">
    <subcellularLocation>
        <location evidence="1">Cytoplasm</location>
    </subcellularLocation>
</comment>
<dbReference type="PANTHER" id="PTHR10887">
    <property type="entry name" value="DNA2/NAM7 HELICASE FAMILY"/>
    <property type="match status" value="1"/>
</dbReference>
<reference evidence="10 11" key="1">
    <citation type="submission" date="2022-05" db="EMBL/GenBank/DDBJ databases">
        <authorList>
            <consortium name="Genoscope - CEA"/>
            <person name="William W."/>
        </authorList>
    </citation>
    <scope>NUCLEOTIDE SEQUENCE [LARGE SCALE GENOMIC DNA]</scope>
</reference>
<keyword evidence="4" id="KW-0677">Repeat</keyword>
<proteinExistence type="predicted"/>
<evidence type="ECO:0000256" key="6">
    <source>
        <dbReference type="ARBA" id="ARBA00022833"/>
    </source>
</evidence>
<dbReference type="CDD" id="cd18808">
    <property type="entry name" value="SF1_C_Upf1"/>
    <property type="match status" value="2"/>
</dbReference>
<dbReference type="GO" id="GO:0005737">
    <property type="term" value="C:cytoplasm"/>
    <property type="evidence" value="ECO:0007669"/>
    <property type="project" value="UniProtKB-SubCell"/>
</dbReference>
<keyword evidence="2" id="KW-0963">Cytoplasm</keyword>
<keyword evidence="3" id="KW-0479">Metal-binding</keyword>
<dbReference type="InterPro" id="IPR041679">
    <property type="entry name" value="DNA2/NAM7-like_C"/>
</dbReference>
<dbReference type="FunFam" id="3.40.50.300:FF:000742">
    <property type="entry name" value="NFX1-type zinc finger-containing protein 1"/>
    <property type="match status" value="2"/>
</dbReference>
<sequence length="3635" mass="418035">MKRIVTVIGNKRSFSDGHDSLRSKRLRISVEGQGFIERNEGGTWQSRGLSLERRREIDRNGGKSRGEAGLQQKRDPEPLNYMTLDKICNSNSPDEGILDLFNNSKRFEALLKTETIRPDLMKLVIRAIHMCCSPNDKKEIANKMLRMVIKTNFLQLHLTKFISQMSDVSELGENRQLDKLVLLIAQVFLELLQRFEQNIIHLVSSAQLNETVGDLKSKGLLEDAETLEKKLQQIKEYKDEINRRKTTHPDESQLTPPEDFRNMSVIPGVADLEPHNKPFLRKNVVGGRYLDQEHYLDVQFRLLREDFILPLRNGIKQLKRDRIPMAADDPSHDKRTRDVPVYRDVTILYPVCSGKGMVYRIRFDSFHPDVRRVKWEKKSKLFKFGSLLCLSADGFRNLLFATVENRDSRDLCVGELEVRFEEANLEILNQFIEDKKKFDMVESPAFFEAYRHVLEGLQGIKDGELPFAEHIVQCDQDVKPPAYENKTSGFFDMSGIIEKGVDLTISKARNAMENMETESVSREDNVISDYRDLVNRDWESNTEDAEWSMPDLELLSEENSASSGRDLDYVATDELLIDDNEGSSEGTPADDRPAGVLNIYDLELNPEDLGFNKSQMSAFKMALTKNFAVIQGPPGTGKTYVGQKIARVLLQSGTLRQNENEPSPILMVSYTNHALDDFLSGLPREGIVRVGGRSSKTLKDCTLRDRRKQTASNKLTPLEIYRARKNAQWEIKELNKDGSLDLCVAVLKYSRRKILAFRILEKFMSPRHAKWFTESQENKDLLLCKWLDLRYEIKRKGSKSNGHDMDRYKYFHLRESARNFSNEEDYEDIEEDDEVKPSEATISTTEDTTAPLQLRRKLLREEAMSEREERNSQYDLLGFSRFQRWNLYRSWLQKAEKYYMEKLQSKQPDYERALARKFEVMLEEDFHILQNAKIIGMTTTCAAKYRRTLQRIRPKIVIVEEAAEVMEAHIITSLTKDCQHLILIGDHKQLRPKPEVYESAKKYHLDVSLFERMVNVGLQCETLNVQHRMRPEIAALMKHIYDDLENHESVEKYEDIKGIKKNMFFINHSHLENHCEDSHSHVNDYEVKFVVALCRYLLQQGYEAHQITLLTTYTGQMFAIRDCLQEKGIEELNQVRLTTVDNFQGEENDVILLSLVRSNKDDQAGFIKMENRACVALSRARKGFYCIANFTLLCKHSEVWSKIIDDLKASDSFGASLPLSCQSHNEEITAETAEDFVEKAPNGGCQRPCEVRLDCGHACKRSCHPYDVDHLEYQCGEPCVRKIVGCDHTCSKVCWEKCDTFCQEVVEKTLPSCGHKTTVRCGRDLKNVKCEEQCDKILPCSHRCQSRCGQPCTRKCQELVRRTDWPCGHGENVACSATPVECPALCGATLECGHSCPGNCGECRMGRVHKRCKKRCKRLLVCSHECLASCTKFCPPCRMSCENRCRHSECKHPCGEACKSCAEKCNWECLHYRCSKLCGELCDRLRCDMPCKQFLKCGSEGRPHRCRGLCGEDCICAVCQDNDGYPITQTFLGGEDEKGARFIQLPDCKHIFAVKDLDYYMDTSHLDEESHDVIQLKTCPRCKKGIRKSLRYGNIIKQQLLDIEKVKAKVNGDQVEIEAAKKDLETSLRALKPTLESEDEERDWDILMKRVTKLSNMFMAAVTKNKVMLMKRFAEINQKMKHRLSIKTQSQVNDESRVEGFSLQEDLKYLQKRAKSGEATERELHDINLECTRVNLRLELCLLKHDIASVNLTPEESHGQMMRDVREELSSGKLIQTERLDELLDMLSGVRKAYPCLLPLTPEEKQQIVTAMGLKQGHWYKCPQGHIYAITECGGAMEKSTCPDCGAVIGGENHRLVEDNQVATEMDGARYPAWSEQANMENYVIMDEANGSRTRHSHEFSRGRRPAFDRNGAGTHVQRGRESNPLNYKALEKVCNSNSPDEGILDLFNKSKRFEALLEAEEIRPDLMKLVIRAIHMCCLPNDKKEIANKLLRMVIKKNFLQLHLTKFISQMSNVSAFSDNYQPDRLVLLLAEVFLELLQRFEQDVIHFIPSAQLNETVGNLKSKGLLEDAETLEKKLHQVKEYKDDINRRKTVRQNQSHRTPPEDFRKMSVIPQAADLRPYSKPFLRENVVDGKYLDQDHYLDVQFRLLREDFILPLRNGIEQLQKSYNPGAGNVNHSKRARSVRVYNDVTIMYPVCSGKGMVYRIRFNSFHPDIARVRWEKSKLFKLGSLLCLSSDEFRTLLFAIVENRDSRDLCVGELEVRFEDVQFENLNRFIEEKKKFDMVESPAFFQAYRHVLEGLQEIEPGGLPFEEHIVRCNQNVGPPAHEINTGGFFDLSGMIGEGVDSKASQPSAGDDSSEASENGSPVTDRPARVENIYDLELNPEDLGFNESQMKAFKMALTKKFASAPMWQNDSEPSPILMVSYTNHALDDFLAELKMEGIVRVGGRCSEKLERYSLKARRNEAADNKETPHAIYSARKSAQNEIRELNEEGSLDLCVAVLKFSRRRILAFQILSKFMMNRHYKWFHKPRTNKDSLLCEWLGLHFDAKRNNTKNNDHNVKMEKVFQTQESARNFEDNEEERETQPSEVTISTIEDTEKPLMLRDNLLREDVISEEKRNIYNLWRLSSLERWRLYRLWLQKAEKFYMKKLQSKQPDYERALARKFEVMLEEDFHILQSAKIIGMTTTCAAKYRRILQRIRPKIVIVEEAAEVMEAHIITSLTKDCQHLILIGDHKQLRPKPEVYVLAKKYHLDVSLFERMVNVGLQCETLNVQHRMRPEIAALMKHIYDDLENYKTVEEYKDIRGMKKNMFFVNHSHLENPCEDSFSHVNDHEANFVVALCRYLLQQGYKAHQITLLTTYTGQMFAIRDCVQVRQRNDLSQVRLTTVDNFQGEENDIILLSLVRSNKEDEAGFIKMQNRACVALSRAKEGFYCIGNFTLLCKHSEVWSKIIDDLKASDSFGVSLPLICQSHNEEITAETAEDFEEKAPDGGCQRPCEVRLDCGHACKRSCHPYDVDHLEYRCGELCVRKIVGCDHTCSKVCWQKCDTFCQEVVEKTLPSCGHKTTVKCGRDLNKVQCKEKCEKILPCSHRCQNHCGQPCTRECQELVKRTDWPCGHEVSIACSATPADCTTRCQDVLECGHQCPGTCGECRMGRVHKRCKNRSKQVLVCSHGYTSSCAKSCPPCGMSCENRCRHSKCKHPCSESCKPCTEKCNWKCRHYSCSKLCGELCDRPRCDRPCEKFLKCGSKSRPHRCRGLCGEECICAVCEKNNGDPITQIFLGGEDEPDARFVQLPDCKHIFAVKDLDHYMDTSHLNEENCEVIQLKTCPLCKKSIRRSLRYGNIIKKQLFYIEKVKAKVNGNPVEIKAAKKDLETSLRALKPTEDEKKDWNTLMRSVTKLSNMFMAAVTKNRVMLMKRFAEINQKLNHRIFFKTQSQVSNESRVEGYSLQKDLKYLKERAMSGEVMERELQDINLECTRVNLRFELCLLKHDIESINLTPEESHGQMMRDVRDELSSGKLIQSERLDELLDMLSGIRKAYPCLLPLTPEEKQQIVSAMGLKQGHWYKCPQGHIYAITECGGAMEKSTCPDCGAVIGGERHRLVEDNQVATEMDGARYPAWSEQANMENYMIVDEA</sequence>
<dbReference type="GO" id="GO:0004386">
    <property type="term" value="F:helicase activity"/>
    <property type="evidence" value="ECO:0007669"/>
    <property type="project" value="InterPro"/>
</dbReference>
<gene>
    <name evidence="10" type="ORF">PMEA_00026732</name>
</gene>
<feature type="compositionally biased region" description="Basic and acidic residues" evidence="8">
    <location>
        <begin position="240"/>
        <end position="251"/>
    </location>
</feature>
<dbReference type="CDD" id="cd06008">
    <property type="entry name" value="NF-X1-zinc-finger"/>
    <property type="match status" value="1"/>
</dbReference>
<evidence type="ECO:0000256" key="4">
    <source>
        <dbReference type="ARBA" id="ARBA00022737"/>
    </source>
</evidence>
<keyword evidence="11" id="KW-1185">Reference proteome</keyword>
<dbReference type="CDD" id="cd17936">
    <property type="entry name" value="EEXXEc_NFX1"/>
    <property type="match status" value="2"/>
</dbReference>
<dbReference type="SUPFAM" id="SSF52540">
    <property type="entry name" value="P-loop containing nucleoside triphosphate hydrolases"/>
    <property type="match status" value="2"/>
</dbReference>
<dbReference type="Proteomes" id="UP001159428">
    <property type="component" value="Unassembled WGS sequence"/>
</dbReference>
<accession>A0AAU9XM18</accession>
<evidence type="ECO:0000259" key="9">
    <source>
        <dbReference type="PROSITE" id="PS51981"/>
    </source>
</evidence>
<dbReference type="Pfam" id="PF20173">
    <property type="entry name" value="ZnF_RZ-type"/>
    <property type="match status" value="2"/>
</dbReference>
<evidence type="ECO:0000256" key="8">
    <source>
        <dbReference type="SAM" id="MobiDB-lite"/>
    </source>
</evidence>
<feature type="region of interest" description="Disordered" evidence="8">
    <location>
        <begin position="240"/>
        <end position="260"/>
    </location>
</feature>
<dbReference type="Gene3D" id="3.40.50.300">
    <property type="entry name" value="P-loop containing nucleotide triphosphate hydrolases"/>
    <property type="match status" value="5"/>
</dbReference>
<dbReference type="GO" id="GO:0031380">
    <property type="term" value="C:nuclear RNA-directed RNA polymerase complex"/>
    <property type="evidence" value="ECO:0007669"/>
    <property type="project" value="TreeGrafter"/>
</dbReference>
<keyword evidence="7" id="KW-0391">Immunity</keyword>
<feature type="domain" description="RZ-type" evidence="9">
    <location>
        <begin position="3546"/>
        <end position="3615"/>
    </location>
</feature>
<dbReference type="InterPro" id="IPR041677">
    <property type="entry name" value="DNA2/NAM7_AAA_11"/>
</dbReference>
<dbReference type="SMART" id="SM00438">
    <property type="entry name" value="ZnF_NFX"/>
    <property type="match status" value="6"/>
</dbReference>
<evidence type="ECO:0000256" key="5">
    <source>
        <dbReference type="ARBA" id="ARBA00022771"/>
    </source>
</evidence>
<dbReference type="GO" id="GO:0008270">
    <property type="term" value="F:zinc ion binding"/>
    <property type="evidence" value="ECO:0007669"/>
    <property type="project" value="UniProtKB-KW"/>
</dbReference>
<dbReference type="PANTHER" id="PTHR10887:SF341">
    <property type="entry name" value="NFX1-TYPE ZINC FINGER-CONTAINING PROTEIN 1"/>
    <property type="match status" value="1"/>
</dbReference>
<dbReference type="Pfam" id="PF25396">
    <property type="entry name" value="ZNFX1"/>
    <property type="match status" value="2"/>
</dbReference>
<protein>
    <recommendedName>
        <fullName evidence="9">RZ-type domain-containing protein</fullName>
    </recommendedName>
</protein>
<dbReference type="InterPro" id="IPR057373">
    <property type="entry name" value="ZNFX1"/>
</dbReference>
<evidence type="ECO:0000313" key="10">
    <source>
        <dbReference type="EMBL" id="CAH3152566.1"/>
    </source>
</evidence>
<evidence type="ECO:0000256" key="2">
    <source>
        <dbReference type="ARBA" id="ARBA00022490"/>
    </source>
</evidence>
<feature type="region of interest" description="Disordered" evidence="8">
    <location>
        <begin position="822"/>
        <end position="849"/>
    </location>
</feature>
<dbReference type="InterPro" id="IPR027417">
    <property type="entry name" value="P-loop_NTPase"/>
</dbReference>
<feature type="compositionally biased region" description="Acidic residues" evidence="8">
    <location>
        <begin position="822"/>
        <end position="834"/>
    </location>
</feature>
<name>A0AAU9XM18_9CNID</name>
<dbReference type="PROSITE" id="PS51981">
    <property type="entry name" value="ZF_RZ"/>
    <property type="match status" value="2"/>
</dbReference>
<feature type="domain" description="RZ-type" evidence="9">
    <location>
        <begin position="1800"/>
        <end position="1869"/>
    </location>
</feature>
<keyword evidence="6" id="KW-0862">Zinc</keyword>
<dbReference type="InterPro" id="IPR045055">
    <property type="entry name" value="DNA2/NAM7-like"/>
</dbReference>
<dbReference type="FunFam" id="3.40.50.300:FF:003185">
    <property type="entry name" value="Zinc finger, NFX1-type-containing 1, gene 2"/>
    <property type="match status" value="2"/>
</dbReference>
<dbReference type="InterPro" id="IPR046439">
    <property type="entry name" value="ZF_RZ_dom"/>
</dbReference>
<evidence type="ECO:0000256" key="3">
    <source>
        <dbReference type="ARBA" id="ARBA00022723"/>
    </source>
</evidence>
<dbReference type="InterPro" id="IPR047187">
    <property type="entry name" value="SF1_C_Upf1"/>
</dbReference>
<feature type="region of interest" description="Disordered" evidence="8">
    <location>
        <begin position="55"/>
        <end position="75"/>
    </location>
</feature>
<feature type="compositionally biased region" description="Basic and acidic residues" evidence="8">
    <location>
        <begin position="1897"/>
        <end position="1908"/>
    </location>
</feature>
<dbReference type="InterPro" id="IPR000967">
    <property type="entry name" value="Znf_NFX1"/>
</dbReference>